<feature type="compositionally biased region" description="Polar residues" evidence="1">
    <location>
        <begin position="243"/>
        <end position="262"/>
    </location>
</feature>
<protein>
    <submittedName>
        <fullName evidence="2">Uncharacterized protein</fullName>
    </submittedName>
</protein>
<reference evidence="2" key="1">
    <citation type="submission" date="2015-10" db="EMBL/GenBank/DDBJ databases">
        <authorList>
            <person name="Regsiter A."/>
            <person name="william w."/>
        </authorList>
    </citation>
    <scope>NUCLEOTIDE SEQUENCE</scope>
    <source>
        <strain evidence="2">Montdore</strain>
    </source>
</reference>
<evidence type="ECO:0000256" key="1">
    <source>
        <dbReference type="SAM" id="MobiDB-lite"/>
    </source>
</evidence>
<feature type="compositionally biased region" description="Low complexity" evidence="1">
    <location>
        <begin position="70"/>
        <end position="105"/>
    </location>
</feature>
<feature type="region of interest" description="Disordered" evidence="1">
    <location>
        <begin position="1"/>
        <end position="56"/>
    </location>
</feature>
<feature type="compositionally biased region" description="Gly residues" evidence="1">
    <location>
        <begin position="309"/>
        <end position="318"/>
    </location>
</feature>
<evidence type="ECO:0000313" key="2">
    <source>
        <dbReference type="EMBL" id="CUS07017.1"/>
    </source>
</evidence>
<feature type="region of interest" description="Disordered" evidence="1">
    <location>
        <begin position="242"/>
        <end position="377"/>
    </location>
</feature>
<gene>
    <name evidence="2" type="ORF">GSTUAT00008903001</name>
</gene>
<dbReference type="PANTHER" id="PTHR42106:SF1">
    <property type="match status" value="1"/>
</dbReference>
<dbReference type="AlphaFoldDB" id="A0A292PKJ8"/>
<feature type="compositionally biased region" description="Basic residues" evidence="1">
    <location>
        <begin position="263"/>
        <end position="277"/>
    </location>
</feature>
<keyword evidence="3" id="KW-1185">Reference proteome</keyword>
<organism evidence="2 3">
    <name type="scientific">Tuber aestivum</name>
    <name type="common">summer truffle</name>
    <dbReference type="NCBI Taxonomy" id="59557"/>
    <lineage>
        <taxon>Eukaryota</taxon>
        <taxon>Fungi</taxon>
        <taxon>Dikarya</taxon>
        <taxon>Ascomycota</taxon>
        <taxon>Pezizomycotina</taxon>
        <taxon>Pezizomycetes</taxon>
        <taxon>Pezizales</taxon>
        <taxon>Tuberaceae</taxon>
        <taxon>Tuber</taxon>
    </lineage>
</organism>
<feature type="compositionally biased region" description="Low complexity" evidence="1">
    <location>
        <begin position="278"/>
        <end position="294"/>
    </location>
</feature>
<proteinExistence type="predicted"/>
<dbReference type="Proteomes" id="UP001412239">
    <property type="component" value="Unassembled WGS sequence"/>
</dbReference>
<feature type="region of interest" description="Disordered" evidence="1">
    <location>
        <begin position="408"/>
        <end position="427"/>
    </location>
</feature>
<feature type="region of interest" description="Disordered" evidence="1">
    <location>
        <begin position="159"/>
        <end position="210"/>
    </location>
</feature>
<evidence type="ECO:0000313" key="3">
    <source>
        <dbReference type="Proteomes" id="UP001412239"/>
    </source>
</evidence>
<name>A0A292PKJ8_9PEZI</name>
<dbReference type="PANTHER" id="PTHR42106">
    <property type="entry name" value="CHROMOSOME 10, WHOLE GENOME SHOTGUN SEQUENCE"/>
    <property type="match status" value="1"/>
</dbReference>
<feature type="compositionally biased region" description="Basic and acidic residues" evidence="1">
    <location>
        <begin position="355"/>
        <end position="365"/>
    </location>
</feature>
<feature type="region of interest" description="Disordered" evidence="1">
    <location>
        <begin position="70"/>
        <end position="131"/>
    </location>
</feature>
<dbReference type="EMBL" id="LN891265">
    <property type="protein sequence ID" value="CUS07017.1"/>
    <property type="molecule type" value="Genomic_DNA"/>
</dbReference>
<accession>A0A292PKJ8</accession>
<feature type="compositionally biased region" description="Gly residues" evidence="1">
    <location>
        <begin position="338"/>
        <end position="350"/>
    </location>
</feature>
<sequence length="574" mass="60161">MHSSSTRPSTPTPLPGARRTAWSLSSQLTASLPPPHAAIAPSVAADQSRLESQSDRITSTIAASTLTAAATGTNGGSSNNSINNNSSISSSSSSSAAAGTGTASAPFTPRRLNFPGRLSLQMPSRGPLSPVLDPALGYSVARRPRLDFARACTSLHHSTLAEHPSPDSSPLNHSYFPIPRNTNHNKGSDSPIANHHAGGGGHHSSSHASSLGSTCMLDYAPSVGDSGSSSDEDLDVDLDFELNTPTTPAMSNNESAASISLRNHQKARLGARGRSRHSSNSSASASNSSLASPSPTTPPVQLGSAFTGGYFGRPQGEGAGRRKESLSQVLRNSFKIGKQGGGAGSAGLFGGTASEEEKDRPDPIRRPVSRRGSLLPKTKNFQRIKAALIEEASPLDMEVKREAEITRQIRDEEDNSPPPGPANAQDAELSDIREEDEGMSYGDSNKGIGISFSKQAQRHGGFWFGDQMEGLGGSPPAFPGLRMSTDGDIMMNSESVVNSPVASMPAEIRRAKRRRTQDERFEPNVFKRRAVSPGLSGSPILAASPPLGGGGGGKRLNFQGMSDTHDAIMKMSLQ</sequence>